<dbReference type="SUPFAM" id="SSF52540">
    <property type="entry name" value="P-loop containing nucleoside triphosphate hydrolases"/>
    <property type="match status" value="1"/>
</dbReference>
<dbReference type="GeneID" id="23301083"/>
<dbReference type="InterPro" id="IPR027417">
    <property type="entry name" value="P-loop_NTPase"/>
</dbReference>
<dbReference type="GO" id="GO:0004519">
    <property type="term" value="F:endonuclease activity"/>
    <property type="evidence" value="ECO:0007669"/>
    <property type="project" value="UniProtKB-KW"/>
</dbReference>
<protein>
    <submittedName>
        <fullName evidence="3">Putative recombination endonuclease subunit</fullName>
    </submittedName>
</protein>
<organism evidence="3 4">
    <name type="scientific">Enterobacteria phage GEC-3S</name>
    <dbReference type="NCBI Taxonomy" id="1222338"/>
    <lineage>
        <taxon>Viruses</taxon>
        <taxon>Duplodnaviria</taxon>
        <taxon>Heunggongvirae</taxon>
        <taxon>Uroviricota</taxon>
        <taxon>Caudoviricetes</taxon>
        <taxon>Pantevenvirales</taxon>
        <taxon>Straboviridae</taxon>
        <taxon>Krischvirus</taxon>
        <taxon>Krischvirus gec3s</taxon>
    </lineage>
</organism>
<evidence type="ECO:0000313" key="4">
    <source>
        <dbReference type="Proteomes" id="UP000203896"/>
    </source>
</evidence>
<dbReference type="PANTHER" id="PTHR32114">
    <property type="entry name" value="ABC TRANSPORTER ABCH.3"/>
    <property type="match status" value="1"/>
</dbReference>
<evidence type="ECO:0000256" key="1">
    <source>
        <dbReference type="SAM" id="Coils"/>
    </source>
</evidence>
<dbReference type="Proteomes" id="UP000203896">
    <property type="component" value="Segment"/>
</dbReference>
<dbReference type="RefSeq" id="YP_009118718.1">
    <property type="nucleotide sequence ID" value="NC_025425.1"/>
</dbReference>
<gene>
    <name evidence="3" type="ORF">BN201_0035</name>
</gene>
<keyword evidence="4" id="KW-1185">Reference proteome</keyword>
<accession>A0A0B7MR50</accession>
<dbReference type="GO" id="GO:0006302">
    <property type="term" value="P:double-strand break repair"/>
    <property type="evidence" value="ECO:0007669"/>
    <property type="project" value="InterPro"/>
</dbReference>
<dbReference type="EMBL" id="HE978309">
    <property type="protein sequence ID" value="CEO90638.1"/>
    <property type="molecule type" value="Genomic_DNA"/>
</dbReference>
<dbReference type="Pfam" id="PF13476">
    <property type="entry name" value="AAA_23"/>
    <property type="match status" value="1"/>
</dbReference>
<feature type="coiled-coil region" evidence="1">
    <location>
        <begin position="178"/>
        <end position="237"/>
    </location>
</feature>
<name>A0A0B7MR50_9CAUD</name>
<keyword evidence="1" id="KW-0175">Coiled coil</keyword>
<dbReference type="PANTHER" id="PTHR32114:SF2">
    <property type="entry name" value="ABC TRANSPORTER ABCH.3"/>
    <property type="match status" value="1"/>
</dbReference>
<evidence type="ECO:0000313" key="3">
    <source>
        <dbReference type="EMBL" id="CEO90638.1"/>
    </source>
</evidence>
<dbReference type="Gene3D" id="3.40.50.300">
    <property type="entry name" value="P-loop containing nucleotide triphosphate hydrolases"/>
    <property type="match status" value="2"/>
</dbReference>
<dbReference type="CDD" id="cd00267">
    <property type="entry name" value="ABC_ATPase"/>
    <property type="match status" value="1"/>
</dbReference>
<keyword evidence="3" id="KW-0255">Endonuclease</keyword>
<keyword evidence="3" id="KW-0378">Hydrolase</keyword>
<sequence>MAKLNFKTLRYQNIMSVGAEPVEIQLDGFKKTLITGVNGAGKSTMIEALCFVLFGKPFRSIKKGQLINSVNKKKLLVEVWFELDGKEFYIKRGQKPEVFEVHRDGQKIDESASTKDFQEYFEGIIGMNLASFKQIVVLGTAGYVPFMSLPAAGRRKLVEDLLDIATLGEMDKLNKAYVREITQNIQMQEMKANHVQQQINTHKKYIEDASKASAENLQRLQNMYDKEVESAKAFKAEETRLTDELLAVVMPEDPSAALAKINTAIAQIGAQIQNFDRVIHMHEKGGICPTCTQPIIQGNDQAVREQKAQAEHKLSLIDEKRVEYAEKANSFQTAQTKVLEIKRAIESQRANLTASVGRAKQIQKAIQEFQKERVDNSEELAKLEHELVEITNEKSKLVLEKYHRGFVTEMLKDSGVKASIVKKYIPYFNDRIAYYLDIMEADYIFTLDEEFNETIKSRGRESFSYTSFSQGEKARIDLAMLFTWRDVAGKVSGTNISLLVLDEIYDGATDVQGVKALDSIIDKLDDNVYIISHRDHNPDDFSRHLKMVKRGRFTEMNVNI</sequence>
<keyword evidence="3" id="KW-0540">Nuclease</keyword>
<proteinExistence type="predicted"/>
<dbReference type="OrthoDB" id="6017at10239"/>
<feature type="coiled-coil region" evidence="1">
    <location>
        <begin position="359"/>
        <end position="400"/>
    </location>
</feature>
<evidence type="ECO:0000259" key="2">
    <source>
        <dbReference type="Pfam" id="PF13476"/>
    </source>
</evidence>
<dbReference type="KEGG" id="vg:23301083"/>
<dbReference type="GO" id="GO:0016887">
    <property type="term" value="F:ATP hydrolysis activity"/>
    <property type="evidence" value="ECO:0007669"/>
    <property type="project" value="InterPro"/>
</dbReference>
<dbReference type="InterPro" id="IPR038729">
    <property type="entry name" value="Rad50/SbcC_AAA"/>
</dbReference>
<reference evidence="3 4" key="1">
    <citation type="submission" date="2012-08" db="EMBL/GenBank/DDBJ databases">
        <title>Selection and characterization of a candidate therapeutic bacteriophage that lyses the German Escherichia coli O104:H4 outbreak strain.</title>
        <authorList>
            <person name="Merabishvilli M."/>
            <person name="De Vos D."/>
            <person name="Verbeken G."/>
            <person name="Kropinski A."/>
            <person name="Vandenheuvel D."/>
            <person name="Lavigne R."/>
            <person name="Wattiau P."/>
            <person name="Mast J."/>
            <person name="Ragimbeau C."/>
            <person name="Mossong J."/>
            <person name="Scheres J."/>
            <person name="Chanishvili N."/>
            <person name="Vaneechoutte M."/>
            <person name="Pirnay J.P."/>
        </authorList>
    </citation>
    <scope>NUCLEOTIDE SEQUENCE [LARGE SCALE GENOMIC DNA]</scope>
</reference>
<feature type="domain" description="Rad50/SbcC-type AAA" evidence="2">
    <location>
        <begin position="9"/>
        <end position="207"/>
    </location>
</feature>